<keyword evidence="3" id="KW-1185">Reference proteome</keyword>
<dbReference type="AlphaFoldDB" id="A0A9Y2IAA6"/>
<organism evidence="2 3">
    <name type="scientific">Amycolatopsis carbonis</name>
    <dbReference type="NCBI Taxonomy" id="715471"/>
    <lineage>
        <taxon>Bacteria</taxon>
        <taxon>Bacillati</taxon>
        <taxon>Actinomycetota</taxon>
        <taxon>Actinomycetes</taxon>
        <taxon>Pseudonocardiales</taxon>
        <taxon>Pseudonocardiaceae</taxon>
        <taxon>Amycolatopsis</taxon>
    </lineage>
</organism>
<feature type="region of interest" description="Disordered" evidence="1">
    <location>
        <begin position="257"/>
        <end position="283"/>
    </location>
</feature>
<dbReference type="GO" id="GO:0016491">
    <property type="term" value="F:oxidoreductase activity"/>
    <property type="evidence" value="ECO:0007669"/>
    <property type="project" value="InterPro"/>
</dbReference>
<dbReference type="Proteomes" id="UP001236014">
    <property type="component" value="Chromosome"/>
</dbReference>
<evidence type="ECO:0000313" key="2">
    <source>
        <dbReference type="EMBL" id="WIX75435.1"/>
    </source>
</evidence>
<reference evidence="2 3" key="1">
    <citation type="submission" date="2023-06" db="EMBL/GenBank/DDBJ databases">
        <authorList>
            <person name="Oyuntsetseg B."/>
            <person name="Kim S.B."/>
        </authorList>
    </citation>
    <scope>NUCLEOTIDE SEQUENCE [LARGE SCALE GENOMIC DNA]</scope>
    <source>
        <strain evidence="2 3">2-15</strain>
    </source>
</reference>
<evidence type="ECO:0000256" key="1">
    <source>
        <dbReference type="SAM" id="MobiDB-lite"/>
    </source>
</evidence>
<dbReference type="EMBL" id="CP127294">
    <property type="protein sequence ID" value="WIX75435.1"/>
    <property type="molecule type" value="Genomic_DNA"/>
</dbReference>
<proteinExistence type="predicted"/>
<dbReference type="RefSeq" id="WP_285966207.1">
    <property type="nucleotide sequence ID" value="NZ_CP127294.1"/>
</dbReference>
<protein>
    <recommendedName>
        <fullName evidence="4">Nitroreductase</fullName>
    </recommendedName>
</protein>
<dbReference type="KEGG" id="acab:QRX50_28420"/>
<dbReference type="InterPro" id="IPR000415">
    <property type="entry name" value="Nitroreductase-like"/>
</dbReference>
<gene>
    <name evidence="2" type="ORF">QRX50_28420</name>
</gene>
<sequence length="283" mass="30121">MKAGVIPVGRLNARQVRSVLLAATTPPPLHDTRPWRFLCTPGSIELYAGPASGGRRGQLLDCGAALLNLRLAVKAQGCHPDVRLLPAAARPDLLAVVRPRGLEPVTPVDRRLVEAIRLRRGNRSPFSAALVPPAVQRELRKAAELERAWLATIGDAQLPRLCEIMLPQHSAGTDAAGTDFAAAPGRLLVAVGSLHDTPLAQLQAGQAVQRVLLTAATAGLSAVHWSGTLTPARRRDLRRLLGGGMWPQALLRLGHGAPVPPRPHTDLDAVVASDKSPFSRGWP</sequence>
<evidence type="ECO:0000313" key="3">
    <source>
        <dbReference type="Proteomes" id="UP001236014"/>
    </source>
</evidence>
<evidence type="ECO:0008006" key="4">
    <source>
        <dbReference type="Google" id="ProtNLM"/>
    </source>
</evidence>
<dbReference type="Gene3D" id="3.40.109.10">
    <property type="entry name" value="NADH Oxidase"/>
    <property type="match status" value="2"/>
</dbReference>
<accession>A0A9Y2IAA6</accession>
<dbReference type="SUPFAM" id="SSF55469">
    <property type="entry name" value="FMN-dependent nitroreductase-like"/>
    <property type="match status" value="1"/>
</dbReference>
<name>A0A9Y2IAA6_9PSEU</name>